<proteinExistence type="predicted"/>
<organism evidence="1 2">
    <name type="scientific">Pseudolycoriella hygida</name>
    <dbReference type="NCBI Taxonomy" id="35572"/>
    <lineage>
        <taxon>Eukaryota</taxon>
        <taxon>Metazoa</taxon>
        <taxon>Ecdysozoa</taxon>
        <taxon>Arthropoda</taxon>
        <taxon>Hexapoda</taxon>
        <taxon>Insecta</taxon>
        <taxon>Pterygota</taxon>
        <taxon>Neoptera</taxon>
        <taxon>Endopterygota</taxon>
        <taxon>Diptera</taxon>
        <taxon>Nematocera</taxon>
        <taxon>Sciaroidea</taxon>
        <taxon>Sciaridae</taxon>
        <taxon>Pseudolycoriella</taxon>
    </lineage>
</organism>
<evidence type="ECO:0000313" key="1">
    <source>
        <dbReference type="EMBL" id="KAJ6634611.1"/>
    </source>
</evidence>
<dbReference type="AlphaFoldDB" id="A0A9Q0MMW3"/>
<dbReference type="EMBL" id="WJQU01000004">
    <property type="protein sequence ID" value="KAJ6634611.1"/>
    <property type="molecule type" value="Genomic_DNA"/>
</dbReference>
<reference evidence="1" key="1">
    <citation type="submission" date="2022-07" db="EMBL/GenBank/DDBJ databases">
        <authorList>
            <person name="Trinca V."/>
            <person name="Uliana J.V.C."/>
            <person name="Torres T.T."/>
            <person name="Ward R.J."/>
            <person name="Monesi N."/>
        </authorList>
    </citation>
    <scope>NUCLEOTIDE SEQUENCE</scope>
    <source>
        <strain evidence="1">HSMRA1968</strain>
        <tissue evidence="1">Whole embryos</tissue>
    </source>
</reference>
<evidence type="ECO:0000313" key="2">
    <source>
        <dbReference type="Proteomes" id="UP001151699"/>
    </source>
</evidence>
<dbReference type="OrthoDB" id="1681765at2759"/>
<protein>
    <submittedName>
        <fullName evidence="1">Uncharacterized protein</fullName>
    </submittedName>
</protein>
<comment type="caution">
    <text evidence="1">The sequence shown here is derived from an EMBL/GenBank/DDBJ whole genome shotgun (WGS) entry which is preliminary data.</text>
</comment>
<accession>A0A9Q0MMW3</accession>
<dbReference type="Proteomes" id="UP001151699">
    <property type="component" value="Chromosome C"/>
</dbReference>
<gene>
    <name evidence="1" type="ORF">Bhyg_13186</name>
</gene>
<keyword evidence="2" id="KW-1185">Reference proteome</keyword>
<sequence length="146" mass="17520">MVLVRNLRKLQMLKRKRSKHIKLCIYGHFLINFLKWPRSRRWAVHPINKGRDKKGELATLIPELEMYPERFEQYFRMSKDRFDFLLNRINWRITGETTNFKRPITPKGKLVVTLRFLASGSSDLALILRFVSGWVRQLFEKSSLKL</sequence>
<name>A0A9Q0MMW3_9DIPT</name>